<protein>
    <submittedName>
        <fullName evidence="1">Uncharacterized protein</fullName>
    </submittedName>
</protein>
<reference evidence="1 2" key="2">
    <citation type="journal article" date="2022" name="Mol. Ecol. Resour.">
        <title>The genomes of chicory, endive, great burdock and yacon provide insights into Asteraceae paleo-polyploidization history and plant inulin production.</title>
        <authorList>
            <person name="Fan W."/>
            <person name="Wang S."/>
            <person name="Wang H."/>
            <person name="Wang A."/>
            <person name="Jiang F."/>
            <person name="Liu H."/>
            <person name="Zhao H."/>
            <person name="Xu D."/>
            <person name="Zhang Y."/>
        </authorList>
    </citation>
    <scope>NUCLEOTIDE SEQUENCE [LARGE SCALE GENOMIC DNA]</scope>
    <source>
        <strain evidence="2">cv. Yunnan</strain>
        <tissue evidence="1">Leaves</tissue>
    </source>
</reference>
<gene>
    <name evidence="1" type="ORF">L1987_22321</name>
</gene>
<organism evidence="1 2">
    <name type="scientific">Smallanthus sonchifolius</name>
    <dbReference type="NCBI Taxonomy" id="185202"/>
    <lineage>
        <taxon>Eukaryota</taxon>
        <taxon>Viridiplantae</taxon>
        <taxon>Streptophyta</taxon>
        <taxon>Embryophyta</taxon>
        <taxon>Tracheophyta</taxon>
        <taxon>Spermatophyta</taxon>
        <taxon>Magnoliopsida</taxon>
        <taxon>eudicotyledons</taxon>
        <taxon>Gunneridae</taxon>
        <taxon>Pentapetalae</taxon>
        <taxon>asterids</taxon>
        <taxon>campanulids</taxon>
        <taxon>Asterales</taxon>
        <taxon>Asteraceae</taxon>
        <taxon>Asteroideae</taxon>
        <taxon>Heliantheae alliance</taxon>
        <taxon>Millerieae</taxon>
        <taxon>Smallanthus</taxon>
    </lineage>
</organism>
<evidence type="ECO:0000313" key="1">
    <source>
        <dbReference type="EMBL" id="KAI3806416.1"/>
    </source>
</evidence>
<sequence length="130" mass="14000">MEVVAVGCQGRRHLVVRAVGGAWGSIVGGGGAVQGGGGGGGGQWCPTHICHEHATHFPPTVTALVPRPPPESTRSHVHFHQPSSFPIPMLPFINIRIPLQSVSNHQLTTLISSARRRFQWKTFLTLLDFV</sequence>
<evidence type="ECO:0000313" key="2">
    <source>
        <dbReference type="Proteomes" id="UP001056120"/>
    </source>
</evidence>
<proteinExistence type="predicted"/>
<comment type="caution">
    <text evidence="1">The sequence shown here is derived from an EMBL/GenBank/DDBJ whole genome shotgun (WGS) entry which is preliminary data.</text>
</comment>
<accession>A0ACB9IFZ8</accession>
<keyword evidence="2" id="KW-1185">Reference proteome</keyword>
<name>A0ACB9IFZ8_9ASTR</name>
<dbReference type="Proteomes" id="UP001056120">
    <property type="component" value="Linkage Group LG08"/>
</dbReference>
<reference evidence="2" key="1">
    <citation type="journal article" date="2022" name="Mol. Ecol. Resour.">
        <title>The genomes of chicory, endive, great burdock and yacon provide insights into Asteraceae palaeo-polyploidization history and plant inulin production.</title>
        <authorList>
            <person name="Fan W."/>
            <person name="Wang S."/>
            <person name="Wang H."/>
            <person name="Wang A."/>
            <person name="Jiang F."/>
            <person name="Liu H."/>
            <person name="Zhao H."/>
            <person name="Xu D."/>
            <person name="Zhang Y."/>
        </authorList>
    </citation>
    <scope>NUCLEOTIDE SEQUENCE [LARGE SCALE GENOMIC DNA]</scope>
    <source>
        <strain evidence="2">cv. Yunnan</strain>
    </source>
</reference>
<dbReference type="EMBL" id="CM042025">
    <property type="protein sequence ID" value="KAI3806416.1"/>
    <property type="molecule type" value="Genomic_DNA"/>
</dbReference>